<evidence type="ECO:0000313" key="9">
    <source>
        <dbReference type="EMBL" id="PWK18206.1"/>
    </source>
</evidence>
<reference evidence="9 10" key="1">
    <citation type="submission" date="2018-05" db="EMBL/GenBank/DDBJ databases">
        <title>Genomic Encyclopedia of Archaeal and Bacterial Type Strains, Phase II (KMG-II): from individual species to whole genera.</title>
        <authorList>
            <person name="Goeker M."/>
        </authorList>
    </citation>
    <scope>NUCLEOTIDE SEQUENCE [LARGE SCALE GENOMIC DNA]</scope>
    <source>
        <strain evidence="9 10">DSM 22637</strain>
    </source>
</reference>
<keyword evidence="5 8" id="KW-1133">Transmembrane helix</keyword>
<evidence type="ECO:0000256" key="4">
    <source>
        <dbReference type="ARBA" id="ARBA00022692"/>
    </source>
</evidence>
<dbReference type="PANTHER" id="PTHR13285:SF18">
    <property type="entry name" value="PROTEIN-CYSTEINE N-PALMITOYLTRANSFERASE RASP"/>
    <property type="match status" value="1"/>
</dbReference>
<name>A0A316DKJ3_9FLAO</name>
<keyword evidence="7 9" id="KW-0808">Transferase</keyword>
<keyword evidence="7 9" id="KW-0012">Acyltransferase</keyword>
<keyword evidence="6 7" id="KW-0472">Membrane</keyword>
<dbReference type="Proteomes" id="UP000245430">
    <property type="component" value="Unassembled WGS sequence"/>
</dbReference>
<dbReference type="InterPro" id="IPR028362">
    <property type="entry name" value="AlgI"/>
</dbReference>
<feature type="transmembrane region" description="Helical" evidence="8">
    <location>
        <begin position="120"/>
        <end position="140"/>
    </location>
</feature>
<dbReference type="InterPro" id="IPR004299">
    <property type="entry name" value="MBOAT_fam"/>
</dbReference>
<protein>
    <submittedName>
        <fullName evidence="9">D-alanyl-lipoteichoic acid acyltransferase DltB (MBOAT superfamily)</fullName>
    </submittedName>
</protein>
<feature type="transmembrane region" description="Helical" evidence="8">
    <location>
        <begin position="370"/>
        <end position="388"/>
    </location>
</feature>
<dbReference type="PIRSF" id="PIRSF500217">
    <property type="entry name" value="AlgI"/>
    <property type="match status" value="1"/>
</dbReference>
<feature type="transmembrane region" description="Helical" evidence="8">
    <location>
        <begin position="332"/>
        <end position="349"/>
    </location>
</feature>
<keyword evidence="10" id="KW-1185">Reference proteome</keyword>
<sequence>MLFNTIDFAIFMPIIFLLYWFVFKKNIKIQNVFLVIASYFFYACWDWRFLGLIFLSSIVDYLVGMSLAKTELKSKRKALLLTSLIVNLGVLGFFKYYNFFIESFQEVFSLFGRSLESSTLHILLPVGISFYTFQTLSYTIDIYRKRIEPTNNVVSFFAFVSFFPQLVAGPIERASNLLPQFERKRQFNYAKSVDGLRLILIGLFKKMVIADNCALAVNEIFGHYPEYSGSTLFFGAFFFAFQIYGDFSGYSDIAIGSARLLGFDLMQNFNSPYLSRNLGEFWRRWHISLSTWFRDYVYIPLGGNKGSQAKWARNIFIVFLVSGLWHGANWTFIIWGFIHALFFIPLIFGNKNAKFKDIADQNKLLPSIKTVLQIGSTFLVVLLAWVFFRAENVTHALLYFKGIFSISLFSFPTVSRGLVLFLIIYMIFEWLQRDRKHLLEIDFINSRPLRIAIYYVIVFAIFYFSGDTQPFIYFQF</sequence>
<keyword evidence="4 8" id="KW-0812">Transmembrane</keyword>
<evidence type="ECO:0000256" key="3">
    <source>
        <dbReference type="ARBA" id="ARBA00022475"/>
    </source>
</evidence>
<dbReference type="OrthoDB" id="9805788at2"/>
<evidence type="ECO:0000256" key="5">
    <source>
        <dbReference type="ARBA" id="ARBA00022989"/>
    </source>
</evidence>
<evidence type="ECO:0000256" key="7">
    <source>
        <dbReference type="PIRNR" id="PIRNR016636"/>
    </source>
</evidence>
<dbReference type="PIRSF" id="PIRSF016636">
    <property type="entry name" value="AlgI_DltB"/>
    <property type="match status" value="1"/>
</dbReference>
<feature type="transmembrane region" description="Helical" evidence="8">
    <location>
        <begin position="152"/>
        <end position="171"/>
    </location>
</feature>
<dbReference type="GO" id="GO:0005886">
    <property type="term" value="C:plasma membrane"/>
    <property type="evidence" value="ECO:0007669"/>
    <property type="project" value="UniProtKB-SubCell"/>
</dbReference>
<evidence type="ECO:0000256" key="6">
    <source>
        <dbReference type="ARBA" id="ARBA00023136"/>
    </source>
</evidence>
<dbReference type="RefSeq" id="WP_109682615.1">
    <property type="nucleotide sequence ID" value="NZ_QGGP01000005.1"/>
</dbReference>
<dbReference type="EMBL" id="QGGP01000005">
    <property type="protein sequence ID" value="PWK18206.1"/>
    <property type="molecule type" value="Genomic_DNA"/>
</dbReference>
<proteinExistence type="inferred from homology"/>
<dbReference type="GO" id="GO:0016746">
    <property type="term" value="F:acyltransferase activity"/>
    <property type="evidence" value="ECO:0007669"/>
    <property type="project" value="UniProtKB-KW"/>
</dbReference>
<feature type="transmembrane region" description="Helical" evidence="8">
    <location>
        <begin position="408"/>
        <end position="428"/>
    </location>
</feature>
<comment type="similarity">
    <text evidence="2 7">Belongs to the membrane-bound acyltransferase family.</text>
</comment>
<dbReference type="Pfam" id="PF03062">
    <property type="entry name" value="MBOAT"/>
    <property type="match status" value="1"/>
</dbReference>
<dbReference type="InterPro" id="IPR024194">
    <property type="entry name" value="Ac/AlaTfrase_AlgI/DltB"/>
</dbReference>
<evidence type="ECO:0000256" key="1">
    <source>
        <dbReference type="ARBA" id="ARBA00004651"/>
    </source>
</evidence>
<dbReference type="AlphaFoldDB" id="A0A316DKJ3"/>
<feature type="transmembrane region" description="Helical" evidence="8">
    <location>
        <begin position="449"/>
        <end position="466"/>
    </location>
</feature>
<feature type="transmembrane region" description="Helical" evidence="8">
    <location>
        <begin position="6"/>
        <end position="22"/>
    </location>
</feature>
<dbReference type="PANTHER" id="PTHR13285">
    <property type="entry name" value="ACYLTRANSFERASE"/>
    <property type="match status" value="1"/>
</dbReference>
<accession>A0A316DKJ3</accession>
<dbReference type="GO" id="GO:0042121">
    <property type="term" value="P:alginic acid biosynthetic process"/>
    <property type="evidence" value="ECO:0007669"/>
    <property type="project" value="InterPro"/>
</dbReference>
<evidence type="ECO:0000256" key="8">
    <source>
        <dbReference type="SAM" id="Phobius"/>
    </source>
</evidence>
<comment type="subcellular location">
    <subcellularLocation>
        <location evidence="1">Cell membrane</location>
        <topology evidence="1">Multi-pass membrane protein</topology>
    </subcellularLocation>
</comment>
<gene>
    <name evidence="9" type="ORF">LX78_02115</name>
</gene>
<dbReference type="InterPro" id="IPR051085">
    <property type="entry name" value="MB_O-acyltransferase"/>
</dbReference>
<organism evidence="9 10">
    <name type="scientific">Xanthomarina spongicola</name>
    <dbReference type="NCBI Taxonomy" id="570520"/>
    <lineage>
        <taxon>Bacteria</taxon>
        <taxon>Pseudomonadati</taxon>
        <taxon>Bacteroidota</taxon>
        <taxon>Flavobacteriia</taxon>
        <taxon>Flavobacteriales</taxon>
        <taxon>Flavobacteriaceae</taxon>
        <taxon>Xanthomarina</taxon>
    </lineage>
</organism>
<keyword evidence="3 7" id="KW-1003">Cell membrane</keyword>
<comment type="caution">
    <text evidence="9">The sequence shown here is derived from an EMBL/GenBank/DDBJ whole genome shotgun (WGS) entry which is preliminary data.</text>
</comment>
<evidence type="ECO:0000313" key="10">
    <source>
        <dbReference type="Proteomes" id="UP000245430"/>
    </source>
</evidence>
<evidence type="ECO:0000256" key="2">
    <source>
        <dbReference type="ARBA" id="ARBA00010323"/>
    </source>
</evidence>
<feature type="transmembrane region" description="Helical" evidence="8">
    <location>
        <begin position="79"/>
        <end position="100"/>
    </location>
</feature>